<accession>A0A5B6W5G6</accession>
<keyword evidence="2" id="KW-0548">Nucleotidyltransferase</keyword>
<reference evidence="3" key="1">
    <citation type="journal article" date="2019" name="Plant Biotechnol. J.">
        <title>Genome sequencing of the Australian wild diploid species Gossypium australe highlights disease resistance and delayed gland morphogenesis.</title>
        <authorList>
            <person name="Cai Y."/>
            <person name="Cai X."/>
            <person name="Wang Q."/>
            <person name="Wang P."/>
            <person name="Zhang Y."/>
            <person name="Cai C."/>
            <person name="Xu Y."/>
            <person name="Wang K."/>
            <person name="Zhou Z."/>
            <person name="Wang C."/>
            <person name="Geng S."/>
            <person name="Li B."/>
            <person name="Dong Q."/>
            <person name="Hou Y."/>
            <person name="Wang H."/>
            <person name="Ai P."/>
            <person name="Liu Z."/>
            <person name="Yi F."/>
            <person name="Sun M."/>
            <person name="An G."/>
            <person name="Cheng J."/>
            <person name="Zhang Y."/>
            <person name="Shi Q."/>
            <person name="Xie Y."/>
            <person name="Shi X."/>
            <person name="Chang Y."/>
            <person name="Huang F."/>
            <person name="Chen Y."/>
            <person name="Hong S."/>
            <person name="Mi L."/>
            <person name="Sun Q."/>
            <person name="Zhang L."/>
            <person name="Zhou B."/>
            <person name="Peng R."/>
            <person name="Zhang X."/>
            <person name="Liu F."/>
        </authorList>
    </citation>
    <scope>NUCLEOTIDE SEQUENCE [LARGE SCALE GENOMIC DNA]</scope>
    <source>
        <strain evidence="3">cv. PA1801</strain>
    </source>
</reference>
<feature type="domain" description="Endonuclease/exonuclease/phosphatase" evidence="1">
    <location>
        <begin position="26"/>
        <end position="142"/>
    </location>
</feature>
<dbReference type="OrthoDB" id="999895at2759"/>
<dbReference type="PANTHER" id="PTHR33710:SF62">
    <property type="entry name" value="DUF4283 DOMAIN PROTEIN"/>
    <property type="match status" value="1"/>
</dbReference>
<evidence type="ECO:0000259" key="1">
    <source>
        <dbReference type="Pfam" id="PF03372"/>
    </source>
</evidence>
<keyword evidence="3" id="KW-1185">Reference proteome</keyword>
<dbReference type="Gene3D" id="3.60.10.10">
    <property type="entry name" value="Endonuclease/exonuclease/phosphatase"/>
    <property type="match status" value="1"/>
</dbReference>
<dbReference type="InterPro" id="IPR036691">
    <property type="entry name" value="Endo/exonu/phosph_ase_sf"/>
</dbReference>
<dbReference type="SUPFAM" id="SSF56219">
    <property type="entry name" value="DNase I-like"/>
    <property type="match status" value="1"/>
</dbReference>
<evidence type="ECO:0000313" key="3">
    <source>
        <dbReference type="Proteomes" id="UP000325315"/>
    </source>
</evidence>
<dbReference type="Pfam" id="PF03372">
    <property type="entry name" value="Exo_endo_phos"/>
    <property type="match status" value="1"/>
</dbReference>
<name>A0A5B6W5G6_9ROSI</name>
<dbReference type="GO" id="GO:0003964">
    <property type="term" value="F:RNA-directed DNA polymerase activity"/>
    <property type="evidence" value="ECO:0007669"/>
    <property type="project" value="UniProtKB-KW"/>
</dbReference>
<gene>
    <name evidence="2" type="ORF">EPI10_010805</name>
</gene>
<keyword evidence="2" id="KW-0808">Transferase</keyword>
<sequence length="158" mass="18187">METKLDQKRMERVRRRCGFTNGIEMEAEGSRGGLCLAWKGDIDVSVKSFYGSPYLKDRNSAWDLLRRLSQGNLQPWLVAGDFNEILFGFEKNGGGQRDQRGMDAFRDTLEDCQLMDIGYSGSWYTWERGNLPETNIRERLDRGVANNKWMMLFPTGSV</sequence>
<dbReference type="EMBL" id="SMMG02000004">
    <property type="protein sequence ID" value="KAA3476871.1"/>
    <property type="molecule type" value="Genomic_DNA"/>
</dbReference>
<protein>
    <submittedName>
        <fullName evidence="2">Reverse transcriptase</fullName>
    </submittedName>
</protein>
<comment type="caution">
    <text evidence="2">The sequence shown here is derived from an EMBL/GenBank/DDBJ whole genome shotgun (WGS) entry which is preliminary data.</text>
</comment>
<keyword evidence="2" id="KW-0695">RNA-directed DNA polymerase</keyword>
<proteinExistence type="predicted"/>
<dbReference type="AlphaFoldDB" id="A0A5B6W5G6"/>
<dbReference type="InterPro" id="IPR005135">
    <property type="entry name" value="Endo/exonuclease/phosphatase"/>
</dbReference>
<evidence type="ECO:0000313" key="2">
    <source>
        <dbReference type="EMBL" id="KAA3476871.1"/>
    </source>
</evidence>
<dbReference type="PANTHER" id="PTHR33710">
    <property type="entry name" value="BNAC02G09200D PROTEIN"/>
    <property type="match status" value="1"/>
</dbReference>
<organism evidence="2 3">
    <name type="scientific">Gossypium australe</name>
    <dbReference type="NCBI Taxonomy" id="47621"/>
    <lineage>
        <taxon>Eukaryota</taxon>
        <taxon>Viridiplantae</taxon>
        <taxon>Streptophyta</taxon>
        <taxon>Embryophyta</taxon>
        <taxon>Tracheophyta</taxon>
        <taxon>Spermatophyta</taxon>
        <taxon>Magnoliopsida</taxon>
        <taxon>eudicotyledons</taxon>
        <taxon>Gunneridae</taxon>
        <taxon>Pentapetalae</taxon>
        <taxon>rosids</taxon>
        <taxon>malvids</taxon>
        <taxon>Malvales</taxon>
        <taxon>Malvaceae</taxon>
        <taxon>Malvoideae</taxon>
        <taxon>Gossypium</taxon>
    </lineage>
</organism>
<dbReference type="Proteomes" id="UP000325315">
    <property type="component" value="Unassembled WGS sequence"/>
</dbReference>